<dbReference type="InterPro" id="IPR003598">
    <property type="entry name" value="Ig_sub2"/>
</dbReference>
<keyword evidence="2" id="KW-0472">Membrane</keyword>
<dbReference type="Pfam" id="PF00090">
    <property type="entry name" value="TSP_1"/>
    <property type="match status" value="1"/>
</dbReference>
<dbReference type="InterPro" id="IPR056255">
    <property type="entry name" value="CILP-1/2_dom"/>
</dbReference>
<dbReference type="PROSITE" id="PS50092">
    <property type="entry name" value="TSP1"/>
    <property type="match status" value="1"/>
</dbReference>
<dbReference type="Pfam" id="PF13927">
    <property type="entry name" value="Ig_3"/>
    <property type="match status" value="1"/>
</dbReference>
<dbReference type="InterPro" id="IPR000884">
    <property type="entry name" value="TSP1_rpt"/>
</dbReference>
<dbReference type="AlphaFoldDB" id="A0A8S4NNP1"/>
<dbReference type="Gene3D" id="2.20.100.10">
    <property type="entry name" value="Thrombospondin type-1 (TSP1) repeat"/>
    <property type="match status" value="1"/>
</dbReference>
<dbReference type="Pfam" id="PF23708">
    <property type="entry name" value="CILP_5th"/>
    <property type="match status" value="1"/>
</dbReference>
<protein>
    <recommendedName>
        <fullName evidence="3">Ig-like domain-containing protein</fullName>
    </recommendedName>
</protein>
<gene>
    <name evidence="4" type="ORF">OFUS_LOCUS8826</name>
</gene>
<dbReference type="Pfam" id="PF23599">
    <property type="entry name" value="CILP_C"/>
    <property type="match status" value="1"/>
</dbReference>
<dbReference type="InterPro" id="IPR013783">
    <property type="entry name" value="Ig-like_fold"/>
</dbReference>
<keyword evidence="2" id="KW-0812">Transmembrane</keyword>
<dbReference type="InterPro" id="IPR039675">
    <property type="entry name" value="CILP1/CILP2"/>
</dbReference>
<dbReference type="SUPFAM" id="SSF48726">
    <property type="entry name" value="Immunoglobulin"/>
    <property type="match status" value="1"/>
</dbReference>
<dbReference type="SMART" id="SM00408">
    <property type="entry name" value="IGc2"/>
    <property type="match status" value="1"/>
</dbReference>
<dbReference type="InterPro" id="IPR003599">
    <property type="entry name" value="Ig_sub"/>
</dbReference>
<proteinExistence type="predicted"/>
<evidence type="ECO:0000256" key="2">
    <source>
        <dbReference type="SAM" id="Phobius"/>
    </source>
</evidence>
<dbReference type="InterPro" id="IPR056258">
    <property type="entry name" value="CILP-1/2_C"/>
</dbReference>
<evidence type="ECO:0000256" key="1">
    <source>
        <dbReference type="SAM" id="MobiDB-lite"/>
    </source>
</evidence>
<keyword evidence="2" id="KW-1133">Transmembrane helix</keyword>
<dbReference type="SMART" id="SM00409">
    <property type="entry name" value="IG"/>
    <property type="match status" value="1"/>
</dbReference>
<dbReference type="OrthoDB" id="9929167at2759"/>
<dbReference type="Gene3D" id="2.60.40.10">
    <property type="entry name" value="Immunoglobulins"/>
    <property type="match status" value="1"/>
</dbReference>
<evidence type="ECO:0000313" key="5">
    <source>
        <dbReference type="Proteomes" id="UP000749559"/>
    </source>
</evidence>
<feature type="compositionally biased region" description="Polar residues" evidence="1">
    <location>
        <begin position="139"/>
        <end position="149"/>
    </location>
</feature>
<feature type="domain" description="Ig-like" evidence="3">
    <location>
        <begin position="394"/>
        <end position="483"/>
    </location>
</feature>
<dbReference type="PANTHER" id="PTHR15031:SF6">
    <property type="entry name" value="CARTILAGE INTERMEDIATE LAYER PROTEIN 1-LIKE ISOFORM X1"/>
    <property type="match status" value="1"/>
</dbReference>
<evidence type="ECO:0000313" key="4">
    <source>
        <dbReference type="EMBL" id="CAH1782368.1"/>
    </source>
</evidence>
<dbReference type="PROSITE" id="PS50835">
    <property type="entry name" value="IG_LIKE"/>
    <property type="match status" value="1"/>
</dbReference>
<feature type="compositionally biased region" description="Polar residues" evidence="1">
    <location>
        <begin position="213"/>
        <end position="224"/>
    </location>
</feature>
<accession>A0A8S4NNP1</accession>
<feature type="region of interest" description="Disordered" evidence="1">
    <location>
        <begin position="198"/>
        <end position="227"/>
    </location>
</feature>
<comment type="caution">
    <text evidence="4">The sequence shown here is derived from an EMBL/GenBank/DDBJ whole genome shotgun (WGS) entry which is preliminary data.</text>
</comment>
<dbReference type="InterPro" id="IPR036383">
    <property type="entry name" value="TSP1_rpt_sf"/>
</dbReference>
<dbReference type="InterPro" id="IPR056256">
    <property type="entry name" value="CILP-1/2_b-sand_dom2"/>
</dbReference>
<dbReference type="SMART" id="SM00209">
    <property type="entry name" value="TSP1"/>
    <property type="match status" value="1"/>
</dbReference>
<dbReference type="EMBL" id="CAIIXF020000004">
    <property type="protein sequence ID" value="CAH1782368.1"/>
    <property type="molecule type" value="Genomic_DNA"/>
</dbReference>
<organism evidence="4 5">
    <name type="scientific">Owenia fusiformis</name>
    <name type="common">Polychaete worm</name>
    <dbReference type="NCBI Taxonomy" id="6347"/>
    <lineage>
        <taxon>Eukaryota</taxon>
        <taxon>Metazoa</taxon>
        <taxon>Spiralia</taxon>
        <taxon>Lophotrochozoa</taxon>
        <taxon>Annelida</taxon>
        <taxon>Polychaeta</taxon>
        <taxon>Sedentaria</taxon>
        <taxon>Canalipalpata</taxon>
        <taxon>Sabellida</taxon>
        <taxon>Oweniida</taxon>
        <taxon>Oweniidae</taxon>
        <taxon>Owenia</taxon>
    </lineage>
</organism>
<sequence length="1240" mass="136838">MTSSQYKYDQNLDIRFDIDYSDYGRNHQGKNLSSTTKNQISPSSTAAKNSPFCGGMVKTVVSVAAVLVIAFAGVGLGLYFTGVFRGNIRQDATKSNNTAKPEGIVTKAATLATHTASSRNTVPTTPEASTIVDKKYNDDTTSNPSTTVGQYDDITSSDTSTMDKQNDKITTSVAATIVEQNDKVTTPAASTTVGQYDKVTTSDTDTTDKQKDNIPTSDAATTVEQNKKMTTPEVPLINENEAFIVTHGEWTKWSGWSRCSITCNNGTQTRTRLCRKTSSDDIDCDGEDTITRICNNGKCPDCEKACPGNTLLNENCTACICPSNIRHIQVFNTKMVPIDGVTVARLDIQYDILGTTADSNGTFIDNLCKSDWLIFKKLKYVDLILTVGGVSSDPIIVTMETTESIEVVSHPQDVVALTGDSVDFTCRAIGKPPPNVYQWFKNGKQITTNSSTNLNRLTLDSVSADEKGSYYCKASSDYSSAISNIASLDVKDDGGSFCETSPSQQFKRLPKDCPQSGENPLMYEVGRCRRNECIQRPKFNTESKYCCGPTRQTMRSITCTDYSLDILVTLECGCIICNQVNVTGNTITTVRKVTVSGYVHDVVDTSSPLRLGKVYLFDEEVATTNYNGNFKFEVSLEVTRIVVTFKEWIIKNNFIETSKVFNIPKDYSGTFYRDIPILRKSTVVEISSSETSSLSLANSTSGSSFAEIIIPGGSFYKADGTRYDGPVQAAMNFLDPRNDEDMSTMVGDLTFTNDDGEIGLLQTFGMFHLAFSDSTGNELNIKGEVGMAISADVIGAKLQNATNVKLWSFNPTSARWEFEGNLRRVSDRKKRAIKASVTTDFFIGDTVITDRYWFNFDNSQLNYCFVKMHLYADDESTTPLPWDNSLEPTVISLDQAGTGRVVTGRMSQDWRTGVKSNEDCILTVCADSQFQGYLSMHNAMGALNASLNLGGSTPTAVSLTVDQLSSTTSRGRVIDTTISPLTSNGPVYHSSKSNCYSQSSPLCMNCSATRPEPYPECIFCKSRYCRYPSTVSYVMCLKANNVDPHFRFYQSAVSLFEYSVCKELQECRSDTSVWPLMWFPKETNRYSVWYMKVRVDVDTTRVESSVRIVSKGSHPKTQGKMFGIREDETINQTACIEFKGSGNIFTGALYEPDQSILEVFVEGTDCKVENVSSRLIDKIITKVTPAAIVSFKLPIQKYYDGIYEDRDDELDEAKRAARNTCKGEPGVAVTITCKKRDSRG</sequence>
<dbReference type="Proteomes" id="UP000749559">
    <property type="component" value="Unassembled WGS sequence"/>
</dbReference>
<name>A0A8S4NNP1_OWEFU</name>
<evidence type="ECO:0000259" key="3">
    <source>
        <dbReference type="PROSITE" id="PS50835"/>
    </source>
</evidence>
<dbReference type="InterPro" id="IPR007110">
    <property type="entry name" value="Ig-like_dom"/>
</dbReference>
<feature type="region of interest" description="Disordered" evidence="1">
    <location>
        <begin position="135"/>
        <end position="165"/>
    </location>
</feature>
<dbReference type="Pfam" id="PF23591">
    <property type="entry name" value="CILP"/>
    <property type="match status" value="1"/>
</dbReference>
<keyword evidence="5" id="KW-1185">Reference proteome</keyword>
<dbReference type="SUPFAM" id="SSF82895">
    <property type="entry name" value="TSP-1 type 1 repeat"/>
    <property type="match status" value="1"/>
</dbReference>
<reference evidence="4" key="1">
    <citation type="submission" date="2022-03" db="EMBL/GenBank/DDBJ databases">
        <authorList>
            <person name="Martin C."/>
        </authorList>
    </citation>
    <scope>NUCLEOTIDE SEQUENCE</scope>
</reference>
<dbReference type="PANTHER" id="PTHR15031">
    <property type="entry name" value="CARTILAGE INTERMEDIATE LAYER PROTEIN CLIP"/>
    <property type="match status" value="1"/>
</dbReference>
<feature type="transmembrane region" description="Helical" evidence="2">
    <location>
        <begin position="60"/>
        <end position="80"/>
    </location>
</feature>
<dbReference type="InterPro" id="IPR036179">
    <property type="entry name" value="Ig-like_dom_sf"/>
</dbReference>